<organism evidence="1">
    <name type="scientific">Babesia bovis</name>
    <dbReference type="NCBI Taxonomy" id="5865"/>
    <lineage>
        <taxon>Eukaryota</taxon>
        <taxon>Sar</taxon>
        <taxon>Alveolata</taxon>
        <taxon>Apicomplexa</taxon>
        <taxon>Aconoidasida</taxon>
        <taxon>Piroplasmida</taxon>
        <taxon>Babesiidae</taxon>
        <taxon>Babesia</taxon>
    </lineage>
</organism>
<evidence type="ECO:0000313" key="1">
    <source>
        <dbReference type="EMBL" id="BAN65831.1"/>
    </source>
</evidence>
<dbReference type="EMBL" id="AK442037">
    <property type="protein sequence ID" value="BAN65831.1"/>
    <property type="molecule type" value="mRNA"/>
</dbReference>
<dbReference type="AlphaFoldDB" id="S6B9H2"/>
<accession>S6B9H2</accession>
<name>S6B9H2_BABBO</name>
<sequence>MASMSDDSSIPESGTTTVISKRPLFVVRKLHNEIYITYRVPLCVYFQRATHLLRWQLSKFPDLCSSRFLRDNHANKQTGVLGNRAKLLSQFEDLSTEKCDVSSVYNALSKRPERQCGSGVILYGTGRCVTRALYLLQDIYSYVKDIYMEAHERIRGRPVRMLCADCSGTVVSADGERMKHGIGDSCIGCYTATKKALEDIVKRILKVEITTGSVSCYDDVYKCTLDEGASTSGTDFNNPLQYSAANVELSGRERLISSIRISIYVAVK</sequence>
<proteinExistence type="evidence at transcript level"/>
<gene>
    <name evidence="1" type="primary">BBOV_IV011930</name>
</gene>
<protein>
    <submittedName>
        <fullName evidence="1">Uncharacterized protein</fullName>
    </submittedName>
</protein>
<reference evidence="1" key="1">
    <citation type="journal article" date="2014" name="BMC Genomics">
        <title>The Babesia bovis gene and promoter model: an update from full-length EST analysis.</title>
        <authorList>
            <person name="Yamagishi J."/>
            <person name="Wakaguri H."/>
            <person name="Yokoyama N."/>
            <person name="Yamashita R."/>
            <person name="Suzuki Y."/>
            <person name="Xuan X."/>
            <person name="Igarashi I."/>
        </authorList>
    </citation>
    <scope>NUCLEOTIDE SEQUENCE</scope>
    <source>
        <strain evidence="1">Texas</strain>
    </source>
</reference>
<dbReference type="VEuPathDB" id="PiroplasmaDB:BBOV_IV011930"/>